<dbReference type="InterPro" id="IPR036962">
    <property type="entry name" value="Glyco_hydro_3_N_sf"/>
</dbReference>
<protein>
    <submittedName>
        <fullName evidence="4">Beta-glucosidase</fullName>
    </submittedName>
</protein>
<dbReference type="InterPro" id="IPR002772">
    <property type="entry name" value="Glyco_hydro_3_C"/>
</dbReference>
<dbReference type="InterPro" id="IPR013783">
    <property type="entry name" value="Ig-like_fold"/>
</dbReference>
<organism evidence="4">
    <name type="scientific">Oenococcus oeni</name>
    <name type="common">Leuconostoc oenos</name>
    <dbReference type="NCBI Taxonomy" id="1247"/>
    <lineage>
        <taxon>Bacteria</taxon>
        <taxon>Bacillati</taxon>
        <taxon>Bacillota</taxon>
        <taxon>Bacilli</taxon>
        <taxon>Lactobacillales</taxon>
        <taxon>Lactobacillaceae</taxon>
        <taxon>Oenococcus</taxon>
    </lineage>
</organism>
<dbReference type="InterPro" id="IPR001764">
    <property type="entry name" value="Glyco_hydro_3_N"/>
</dbReference>
<dbReference type="Gene3D" id="3.40.50.1700">
    <property type="entry name" value="Glycoside hydrolase family 3 C-terminal domain"/>
    <property type="match status" value="1"/>
</dbReference>
<dbReference type="InterPro" id="IPR036881">
    <property type="entry name" value="Glyco_hydro_3_C_sf"/>
</dbReference>
<name>A0A0A7KUH1_OENOE</name>
<feature type="domain" description="Fibronectin type III-like" evidence="3">
    <location>
        <begin position="577"/>
        <end position="647"/>
    </location>
</feature>
<dbReference type="GO" id="GO:0008422">
    <property type="term" value="F:beta-glucosidase activity"/>
    <property type="evidence" value="ECO:0007669"/>
    <property type="project" value="UniProtKB-ARBA"/>
</dbReference>
<dbReference type="SMART" id="SM01217">
    <property type="entry name" value="Fn3_like"/>
    <property type="match status" value="1"/>
</dbReference>
<dbReference type="PANTHER" id="PTHR42715:SF10">
    <property type="entry name" value="BETA-GLUCOSIDASE"/>
    <property type="match status" value="1"/>
</dbReference>
<sequence>MSKITSIISGLSLKEKADLVSGKDFWFTAQVSGLDRMMVSDGPSGLRKQADASNALGLNKSVVAVNFPSSSLTAASFDRALLQELGRNLGQAAKAERVGILLGPGINLKRSPLAGRNFEYFSEDPYLTGELASSYVQGVQESGVGVSLKHFAANNREDQRFTASSNIDQRSLHELYLSAFEKAVKMARPATIMCSYNAINGTLNSQNQRLLTQILREEWGFKGLVMSDWGTVSDHVAALKAGLDLEMPGKGNESTSEIIEAVNKGQLDEKVLERAASRVIQMVEKWQPENKTVISYDLEKQHRFARQLAGESIVLLKNEQQLLPLKSNQSLAVIGQLAEKPRYQGSGSAHVNAFNTTTPLKVVQDILPKTAYQAGYQIDSDQTDQQAEQAAVDLAKQADQVVVFSGFPSSYESEGFDKKTISLPDNQNHLIERLAAVNKKIIVVLENGSALEMPWVGQVEAIVETYLAGEAVGEATWDILFGRVNPSGKLAESFPIKLADNPTYLTFNADRKNENYHEGLFVGYRYYDKKKQEVLFPFGHGLSYTTFEYRKLELLKSDHEVTVSFEIKNTGSVAGKETAQIYLSNQTSEIEKPLKELKGFAKVSLNPGQTKQVEIVLDKRSFSWYNPETDKWQVDNGSYQIQLAASSRDIRLTKNLLIDWSENKVQALSPDSYLSDILKEQAFKAPLKESGLDKLLEQLAGDENNQAILTNMPLRALMMMGVSNHQIQQFIKLANQS</sequence>
<dbReference type="PRINTS" id="PR00133">
    <property type="entry name" value="GLHYDRLASE3"/>
</dbReference>
<dbReference type="Pfam" id="PF14310">
    <property type="entry name" value="Fn3-like"/>
    <property type="match status" value="1"/>
</dbReference>
<proteinExistence type="inferred from homology"/>
<dbReference type="Pfam" id="PF00933">
    <property type="entry name" value="Glyco_hydro_3"/>
    <property type="match status" value="1"/>
</dbReference>
<dbReference type="Gene3D" id="3.20.20.300">
    <property type="entry name" value="Glycoside hydrolase, family 3, N-terminal domain"/>
    <property type="match status" value="1"/>
</dbReference>
<dbReference type="EMBL" id="KM435264">
    <property type="protein sequence ID" value="AIZ50377.1"/>
    <property type="molecule type" value="Genomic_DNA"/>
</dbReference>
<dbReference type="SUPFAM" id="SSF52279">
    <property type="entry name" value="Beta-D-glucan exohydrolase, C-terminal domain"/>
    <property type="match status" value="1"/>
</dbReference>
<dbReference type="Pfam" id="PF01915">
    <property type="entry name" value="Glyco_hydro_3_C"/>
    <property type="match status" value="1"/>
</dbReference>
<dbReference type="SMR" id="A0A0A7KUH1"/>
<dbReference type="PANTHER" id="PTHR42715">
    <property type="entry name" value="BETA-GLUCOSIDASE"/>
    <property type="match status" value="1"/>
</dbReference>
<accession>A0A0A7KUH1</accession>
<evidence type="ECO:0000256" key="1">
    <source>
        <dbReference type="ARBA" id="ARBA00005336"/>
    </source>
</evidence>
<dbReference type="FunFam" id="2.60.40.10:FF:000495">
    <property type="entry name" value="Periplasmic beta-glucosidase"/>
    <property type="match status" value="1"/>
</dbReference>
<dbReference type="InterPro" id="IPR017853">
    <property type="entry name" value="GH"/>
</dbReference>
<dbReference type="InterPro" id="IPR026891">
    <property type="entry name" value="Fn3-like"/>
</dbReference>
<evidence type="ECO:0000259" key="3">
    <source>
        <dbReference type="SMART" id="SM01217"/>
    </source>
</evidence>
<comment type="similarity">
    <text evidence="1">Belongs to the glycosyl hydrolase 3 family.</text>
</comment>
<dbReference type="GO" id="GO:0005975">
    <property type="term" value="P:carbohydrate metabolic process"/>
    <property type="evidence" value="ECO:0007669"/>
    <property type="project" value="InterPro"/>
</dbReference>
<reference evidence="4" key="1">
    <citation type="submission" date="2014-08" db="EMBL/GenBank/DDBJ databases">
        <title>6-phospho-beta-glucosidase enzyme gene cloning and bioinformatics analysis of Oenococcus oeni.</title>
        <authorList>
            <person name="Yang S."/>
        </authorList>
    </citation>
    <scope>NUCLEOTIDE SEQUENCE</scope>
    <source>
        <strain evidence="4">31-DH</strain>
    </source>
</reference>
<evidence type="ECO:0000256" key="2">
    <source>
        <dbReference type="ARBA" id="ARBA00022801"/>
    </source>
</evidence>
<dbReference type="AlphaFoldDB" id="A0A0A7KUH1"/>
<dbReference type="InterPro" id="IPR050288">
    <property type="entry name" value="Cellulose_deg_GH3"/>
</dbReference>
<evidence type="ECO:0000313" key="4">
    <source>
        <dbReference type="EMBL" id="AIZ50377.1"/>
    </source>
</evidence>
<keyword evidence="2" id="KW-0378">Hydrolase</keyword>
<dbReference type="Gene3D" id="2.60.40.10">
    <property type="entry name" value="Immunoglobulins"/>
    <property type="match status" value="1"/>
</dbReference>
<dbReference type="SUPFAM" id="SSF51445">
    <property type="entry name" value="(Trans)glycosidases"/>
    <property type="match status" value="1"/>
</dbReference>